<comment type="similarity">
    <text evidence="1">Belongs to the UPF0162 family.</text>
</comment>
<dbReference type="RefSeq" id="WP_092953939.1">
    <property type="nucleotide sequence ID" value="NZ_FOMQ01000010.1"/>
</dbReference>
<dbReference type="InterPro" id="IPR032698">
    <property type="entry name" value="SirB1_N"/>
</dbReference>
<reference evidence="5" key="1">
    <citation type="submission" date="2016-10" db="EMBL/GenBank/DDBJ databases">
        <authorList>
            <person name="Varghese N."/>
            <person name="Submissions S."/>
        </authorList>
    </citation>
    <scope>NUCLEOTIDE SEQUENCE [LARGE SCALE GENOMIC DNA]</scope>
    <source>
        <strain evidence="5">DSM 7481</strain>
    </source>
</reference>
<dbReference type="OrthoDB" id="7605060at2"/>
<evidence type="ECO:0000259" key="3">
    <source>
        <dbReference type="Pfam" id="PF13369"/>
    </source>
</evidence>
<feature type="signal peptide" evidence="2">
    <location>
        <begin position="1"/>
        <end position="21"/>
    </location>
</feature>
<organism evidence="4 5">
    <name type="scientific">Paracidovorax konjaci</name>
    <dbReference type="NCBI Taxonomy" id="32040"/>
    <lineage>
        <taxon>Bacteria</taxon>
        <taxon>Pseudomonadati</taxon>
        <taxon>Pseudomonadota</taxon>
        <taxon>Betaproteobacteria</taxon>
        <taxon>Burkholderiales</taxon>
        <taxon>Comamonadaceae</taxon>
        <taxon>Paracidovorax</taxon>
    </lineage>
</organism>
<name>A0A1I1WN21_9BURK</name>
<feature type="chain" id="PRO_5011612180" evidence="2">
    <location>
        <begin position="22"/>
        <end position="343"/>
    </location>
</feature>
<protein>
    <submittedName>
        <fullName evidence="4">Regulator of sirC expression, contains transglutaminase-like and TPR domains</fullName>
    </submittedName>
</protein>
<dbReference type="AlphaFoldDB" id="A0A1I1WN21"/>
<accession>A0A1I1WN21</accession>
<evidence type="ECO:0000313" key="4">
    <source>
        <dbReference type="EMBL" id="SFD96419.1"/>
    </source>
</evidence>
<keyword evidence="2" id="KW-0732">Signal</keyword>
<evidence type="ECO:0000256" key="1">
    <source>
        <dbReference type="ARBA" id="ARBA00007100"/>
    </source>
</evidence>
<feature type="domain" description="Protein SirB1 N-terminal" evidence="3">
    <location>
        <begin position="78"/>
        <end position="187"/>
    </location>
</feature>
<proteinExistence type="inferred from homology"/>
<keyword evidence="5" id="KW-1185">Reference proteome</keyword>
<evidence type="ECO:0000313" key="5">
    <source>
        <dbReference type="Proteomes" id="UP000199517"/>
    </source>
</evidence>
<dbReference type="EMBL" id="FOMQ01000010">
    <property type="protein sequence ID" value="SFD96419.1"/>
    <property type="molecule type" value="Genomic_DNA"/>
</dbReference>
<dbReference type="Pfam" id="PF13369">
    <property type="entry name" value="Transglut_core2"/>
    <property type="match status" value="1"/>
</dbReference>
<dbReference type="Proteomes" id="UP000199517">
    <property type="component" value="Unassembled WGS sequence"/>
</dbReference>
<dbReference type="STRING" id="32040.SAMN04489710_11093"/>
<sequence>MPLIMLLLGLIFMSLCLPTAAQISSGSIRDASEYQGVTSDAQLNKLKAILKQPESSMDLARVKLSIDHMIDPKIDEQEVLARLDAMANEVRRLYPANSSKQIAVETLRAYLHGPDPKHPRPFQYDLDDPLGTKVSNKLLATYLRTKKGNCVSMPILFVILGQKLGIDVTLARSPEHIFVKYRDEQGRLFNLETTSGGFPRMDASYQRDTPMTPQALTNGVYKRPLSKRESAAAMAETLRQHFFEQGQVPRGLAVASVMLEHSPNDAPTMASKGYGYWLLEQKNFHTQYPNPNAMPRELRPYLLDMQEKQALWRSKAEALGWREPDRLQGDRYRQIVNKARSPS</sequence>
<gene>
    <name evidence="4" type="ORF">SAMN04489710_11093</name>
</gene>
<evidence type="ECO:0000256" key="2">
    <source>
        <dbReference type="SAM" id="SignalP"/>
    </source>
</evidence>